<proteinExistence type="predicted"/>
<evidence type="ECO:0000256" key="1">
    <source>
        <dbReference type="SAM" id="MobiDB-lite"/>
    </source>
</evidence>
<dbReference type="EMBL" id="JARAKH010000022">
    <property type="protein sequence ID" value="KAK8392346.1"/>
    <property type="molecule type" value="Genomic_DNA"/>
</dbReference>
<keyword evidence="3" id="KW-1185">Reference proteome</keyword>
<accession>A0AAW0U0A3</accession>
<dbReference type="AlphaFoldDB" id="A0AAW0U0A3"/>
<protein>
    <submittedName>
        <fullName evidence="2">Uncharacterized protein</fullName>
    </submittedName>
</protein>
<feature type="region of interest" description="Disordered" evidence="1">
    <location>
        <begin position="1"/>
        <end position="58"/>
    </location>
</feature>
<sequence>MPISHQAAHSSEVESLDLSQPHSSSATLDKHSMFMPSNSQQQGMKRSHIFENSHPSIDDTDLMSKQINVLDEQLKVAKIKQ</sequence>
<gene>
    <name evidence="2" type="ORF">O3P69_014593</name>
</gene>
<name>A0AAW0U0A3_SCYPA</name>
<reference evidence="2 3" key="1">
    <citation type="submission" date="2023-03" db="EMBL/GenBank/DDBJ databases">
        <title>High-quality genome of Scylla paramamosain provides insights in environmental adaptation.</title>
        <authorList>
            <person name="Zhang L."/>
        </authorList>
    </citation>
    <scope>NUCLEOTIDE SEQUENCE [LARGE SCALE GENOMIC DNA]</scope>
    <source>
        <strain evidence="2">LZ_2023a</strain>
        <tissue evidence="2">Muscle</tissue>
    </source>
</reference>
<evidence type="ECO:0000313" key="3">
    <source>
        <dbReference type="Proteomes" id="UP001487740"/>
    </source>
</evidence>
<dbReference type="Proteomes" id="UP001487740">
    <property type="component" value="Unassembled WGS sequence"/>
</dbReference>
<organism evidence="2 3">
    <name type="scientific">Scylla paramamosain</name>
    <name type="common">Mud crab</name>
    <dbReference type="NCBI Taxonomy" id="85552"/>
    <lineage>
        <taxon>Eukaryota</taxon>
        <taxon>Metazoa</taxon>
        <taxon>Ecdysozoa</taxon>
        <taxon>Arthropoda</taxon>
        <taxon>Crustacea</taxon>
        <taxon>Multicrustacea</taxon>
        <taxon>Malacostraca</taxon>
        <taxon>Eumalacostraca</taxon>
        <taxon>Eucarida</taxon>
        <taxon>Decapoda</taxon>
        <taxon>Pleocyemata</taxon>
        <taxon>Brachyura</taxon>
        <taxon>Eubrachyura</taxon>
        <taxon>Portunoidea</taxon>
        <taxon>Portunidae</taxon>
        <taxon>Portuninae</taxon>
        <taxon>Scylla</taxon>
    </lineage>
</organism>
<comment type="caution">
    <text evidence="2">The sequence shown here is derived from an EMBL/GenBank/DDBJ whole genome shotgun (WGS) entry which is preliminary data.</text>
</comment>
<evidence type="ECO:0000313" key="2">
    <source>
        <dbReference type="EMBL" id="KAK8392346.1"/>
    </source>
</evidence>
<feature type="compositionally biased region" description="Polar residues" evidence="1">
    <location>
        <begin position="35"/>
        <end position="44"/>
    </location>
</feature>
<feature type="compositionally biased region" description="Polar residues" evidence="1">
    <location>
        <begin position="17"/>
        <end position="27"/>
    </location>
</feature>